<gene>
    <name evidence="1" type="ORF">MGG_16946</name>
</gene>
<dbReference type="KEGG" id="mgr:MGG_16946"/>
<dbReference type="Proteomes" id="UP000009058">
    <property type="component" value="Chromosome 3"/>
</dbReference>
<sequence>MLPDFCVAATGTATGTNEPAPKEDFDFGLTKCLVEIFAPGHYFYITRSAPKALVGSYTCRYDRGCTEQISRI</sequence>
<dbReference type="HOGENOM" id="CLU_2722695_0_0_1"/>
<protein>
    <submittedName>
        <fullName evidence="1">Uncharacterized protein</fullName>
    </submittedName>
</protein>
<name>G4N1J7_PYRO7</name>
<dbReference type="RefSeq" id="XP_003713071.1">
    <property type="nucleotide sequence ID" value="XM_003713023.1"/>
</dbReference>
<dbReference type="InParanoid" id="G4N1J7"/>
<proteinExistence type="predicted"/>
<dbReference type="GeneID" id="12985963"/>
<organism evidence="1 2">
    <name type="scientific">Pyricularia oryzae (strain 70-15 / ATCC MYA-4617 / FGSC 8958)</name>
    <name type="common">Rice blast fungus</name>
    <name type="synonym">Magnaporthe oryzae</name>
    <dbReference type="NCBI Taxonomy" id="242507"/>
    <lineage>
        <taxon>Eukaryota</taxon>
        <taxon>Fungi</taxon>
        <taxon>Dikarya</taxon>
        <taxon>Ascomycota</taxon>
        <taxon>Pezizomycotina</taxon>
        <taxon>Sordariomycetes</taxon>
        <taxon>Sordariomycetidae</taxon>
        <taxon>Magnaporthales</taxon>
        <taxon>Pyriculariaceae</taxon>
        <taxon>Pyricularia</taxon>
    </lineage>
</organism>
<evidence type="ECO:0000313" key="1">
    <source>
        <dbReference type="EMBL" id="EHA53264.1"/>
    </source>
</evidence>
<dbReference type="VEuPathDB" id="FungiDB:MGG_16946"/>
<dbReference type="EMBL" id="CM001233">
    <property type="protein sequence ID" value="EHA53264.1"/>
    <property type="molecule type" value="Genomic_DNA"/>
</dbReference>
<keyword evidence="2" id="KW-1185">Reference proteome</keyword>
<accession>G4N1J7</accession>
<reference key="2">
    <citation type="submission" date="2011-05" db="EMBL/GenBank/DDBJ databases">
        <title>The Genome Sequence of Magnaporthe oryzae 70-15.</title>
        <authorList>
            <consortium name="The Broad Institute Genome Sequencing Platform"/>
            <person name="Ma L.-J."/>
            <person name="Dead R."/>
            <person name="Young S.K."/>
            <person name="Zeng Q."/>
            <person name="Gargeya S."/>
            <person name="Fitzgerald M."/>
            <person name="Haas B."/>
            <person name="Abouelleil A."/>
            <person name="Alvarado L."/>
            <person name="Arachchi H.M."/>
            <person name="Berlin A."/>
            <person name="Brown A."/>
            <person name="Chapman S.B."/>
            <person name="Chen Z."/>
            <person name="Dunbar C."/>
            <person name="Freedman E."/>
            <person name="Gearin G."/>
            <person name="Gellesch M."/>
            <person name="Goldberg J."/>
            <person name="Griggs A."/>
            <person name="Gujja S."/>
            <person name="Heiman D."/>
            <person name="Howarth C."/>
            <person name="Larson L."/>
            <person name="Lui A."/>
            <person name="MacDonald P.J.P."/>
            <person name="Mehta T."/>
            <person name="Montmayeur A."/>
            <person name="Murphy C."/>
            <person name="Neiman D."/>
            <person name="Pearson M."/>
            <person name="Priest M."/>
            <person name="Roberts A."/>
            <person name="Saif S."/>
            <person name="Shea T."/>
            <person name="Shenoy N."/>
            <person name="Sisk P."/>
            <person name="Stolte C."/>
            <person name="Sykes S."/>
            <person name="Yandava C."/>
            <person name="Wortman J."/>
            <person name="Nusbaum C."/>
            <person name="Birren B."/>
        </authorList>
    </citation>
    <scope>NUCLEOTIDE SEQUENCE</scope>
    <source>
        <strain>70-15</strain>
    </source>
</reference>
<dbReference type="AlphaFoldDB" id="G4N1J7"/>
<reference evidence="1 2" key="1">
    <citation type="journal article" date="2005" name="Nature">
        <title>The genome sequence of the rice blast fungus Magnaporthe grisea.</title>
        <authorList>
            <person name="Dean R.A."/>
            <person name="Talbot N.J."/>
            <person name="Ebbole D.J."/>
            <person name="Farman M.L."/>
            <person name="Mitchell T.K."/>
            <person name="Orbach M.J."/>
            <person name="Thon M."/>
            <person name="Kulkarni R."/>
            <person name="Xu J.R."/>
            <person name="Pan H."/>
            <person name="Read N.D."/>
            <person name="Lee Y.H."/>
            <person name="Carbone I."/>
            <person name="Brown D."/>
            <person name="Oh Y.Y."/>
            <person name="Donofrio N."/>
            <person name="Jeong J.S."/>
            <person name="Soanes D.M."/>
            <person name="Djonovic S."/>
            <person name="Kolomiets E."/>
            <person name="Rehmeyer C."/>
            <person name="Li W."/>
            <person name="Harding M."/>
            <person name="Kim S."/>
            <person name="Lebrun M.H."/>
            <person name="Bohnert H."/>
            <person name="Coughlan S."/>
            <person name="Butler J."/>
            <person name="Calvo S."/>
            <person name="Ma L.J."/>
            <person name="Nicol R."/>
            <person name="Purcell S."/>
            <person name="Nusbaum C."/>
            <person name="Galagan J.E."/>
            <person name="Birren B.W."/>
        </authorList>
    </citation>
    <scope>NUCLEOTIDE SEQUENCE [LARGE SCALE GENOMIC DNA]</scope>
    <source>
        <strain evidence="2">70-15 / ATCC MYA-4617 / FGSC 8958</strain>
    </source>
</reference>
<evidence type="ECO:0000313" key="2">
    <source>
        <dbReference type="Proteomes" id="UP000009058"/>
    </source>
</evidence>